<dbReference type="Gene3D" id="3.30.70.20">
    <property type="match status" value="1"/>
</dbReference>
<dbReference type="PANTHER" id="PTHR36923">
    <property type="entry name" value="FERREDOXIN"/>
    <property type="match status" value="1"/>
</dbReference>
<dbReference type="AlphaFoldDB" id="A0A4Q6XU15"/>
<comment type="function">
    <text evidence="6">Ferredoxins are iron-sulfur proteins that transfer electrons in a wide variety of metabolic reactions.</text>
</comment>
<dbReference type="GO" id="GO:0009055">
    <property type="term" value="F:electron transfer activity"/>
    <property type="evidence" value="ECO:0007669"/>
    <property type="project" value="UniProtKB-UniRule"/>
</dbReference>
<dbReference type="EMBL" id="SGIS01000026">
    <property type="protein sequence ID" value="RZF63461.1"/>
    <property type="molecule type" value="Genomic_DNA"/>
</dbReference>
<dbReference type="InterPro" id="IPR001080">
    <property type="entry name" value="3Fe4S_ferredoxin"/>
</dbReference>
<keyword evidence="3 6" id="KW-0249">Electron transport</keyword>
<dbReference type="InterPro" id="IPR017896">
    <property type="entry name" value="4Fe4S_Fe-S-bd"/>
</dbReference>
<keyword evidence="4 6" id="KW-0408">Iron</keyword>
<dbReference type="OrthoDB" id="164224at2"/>
<feature type="domain" description="4Fe-4S ferredoxin-type" evidence="7">
    <location>
        <begin position="5"/>
        <end position="33"/>
    </location>
</feature>
<name>A0A4Q6XU15_9SPHN</name>
<organism evidence="8 9">
    <name type="scientific">Sphingomonas populi</name>
    <dbReference type="NCBI Taxonomy" id="2484750"/>
    <lineage>
        <taxon>Bacteria</taxon>
        <taxon>Pseudomonadati</taxon>
        <taxon>Pseudomonadota</taxon>
        <taxon>Alphaproteobacteria</taxon>
        <taxon>Sphingomonadales</taxon>
        <taxon>Sphingomonadaceae</taxon>
        <taxon>Sphingomonas</taxon>
    </lineage>
</organism>
<reference evidence="8 9" key="1">
    <citation type="submission" date="2019-02" db="EMBL/GenBank/DDBJ databases">
        <authorList>
            <person name="Li Y."/>
        </authorList>
    </citation>
    <scope>NUCLEOTIDE SEQUENCE [LARGE SCALE GENOMIC DNA]</scope>
    <source>
        <strain evidence="8 9">3-7</strain>
    </source>
</reference>
<dbReference type="PRINTS" id="PR00352">
    <property type="entry name" value="3FE4SFRDOXIN"/>
</dbReference>
<evidence type="ECO:0000313" key="9">
    <source>
        <dbReference type="Proteomes" id="UP000292085"/>
    </source>
</evidence>
<gene>
    <name evidence="8" type="ORF">EWE75_16260</name>
</gene>
<keyword evidence="5 6" id="KW-0411">Iron-sulfur</keyword>
<evidence type="ECO:0000256" key="6">
    <source>
        <dbReference type="RuleBase" id="RU368020"/>
    </source>
</evidence>
<keyword evidence="9" id="KW-1185">Reference proteome</keyword>
<accession>A0A4Q6XU15</accession>
<dbReference type="Pfam" id="PF13459">
    <property type="entry name" value="Fer4_15"/>
    <property type="match status" value="1"/>
</dbReference>
<sequence length="68" mass="7110">MVERLKVVIDKAACCGYGICAEICPQVYKLDANGIVYVDDAIVPQGLEESAREGAGACPQSALKVVPA</sequence>
<keyword evidence="1 6" id="KW-0813">Transport</keyword>
<dbReference type="GO" id="GO:0051536">
    <property type="term" value="F:iron-sulfur cluster binding"/>
    <property type="evidence" value="ECO:0007669"/>
    <property type="project" value="UniProtKB-KW"/>
</dbReference>
<evidence type="ECO:0000256" key="2">
    <source>
        <dbReference type="ARBA" id="ARBA00022723"/>
    </source>
</evidence>
<dbReference type="InterPro" id="IPR051269">
    <property type="entry name" value="Fe-S_cluster_ET"/>
</dbReference>
<dbReference type="PROSITE" id="PS51379">
    <property type="entry name" value="4FE4S_FER_2"/>
    <property type="match status" value="1"/>
</dbReference>
<comment type="caution">
    <text evidence="8">The sequence shown here is derived from an EMBL/GenBank/DDBJ whole genome shotgun (WGS) entry which is preliminary data.</text>
</comment>
<dbReference type="GO" id="GO:0005506">
    <property type="term" value="F:iron ion binding"/>
    <property type="evidence" value="ECO:0007669"/>
    <property type="project" value="UniProtKB-UniRule"/>
</dbReference>
<evidence type="ECO:0000256" key="5">
    <source>
        <dbReference type="ARBA" id="ARBA00023014"/>
    </source>
</evidence>
<dbReference type="Proteomes" id="UP000292085">
    <property type="component" value="Unassembled WGS sequence"/>
</dbReference>
<evidence type="ECO:0000259" key="7">
    <source>
        <dbReference type="PROSITE" id="PS51379"/>
    </source>
</evidence>
<evidence type="ECO:0000256" key="4">
    <source>
        <dbReference type="ARBA" id="ARBA00023004"/>
    </source>
</evidence>
<dbReference type="SUPFAM" id="SSF54862">
    <property type="entry name" value="4Fe-4S ferredoxins"/>
    <property type="match status" value="1"/>
</dbReference>
<protein>
    <recommendedName>
        <fullName evidence="6">Ferredoxin</fullName>
    </recommendedName>
</protein>
<keyword evidence="2 6" id="KW-0479">Metal-binding</keyword>
<proteinExistence type="predicted"/>
<evidence type="ECO:0000313" key="8">
    <source>
        <dbReference type="EMBL" id="RZF63461.1"/>
    </source>
</evidence>
<evidence type="ECO:0000256" key="3">
    <source>
        <dbReference type="ARBA" id="ARBA00022982"/>
    </source>
</evidence>
<dbReference type="PANTHER" id="PTHR36923:SF3">
    <property type="entry name" value="FERREDOXIN"/>
    <property type="match status" value="1"/>
</dbReference>
<dbReference type="RefSeq" id="WP_130159148.1">
    <property type="nucleotide sequence ID" value="NZ_SGIS01000026.1"/>
</dbReference>
<evidence type="ECO:0000256" key="1">
    <source>
        <dbReference type="ARBA" id="ARBA00022448"/>
    </source>
</evidence>